<evidence type="ECO:0000256" key="6">
    <source>
        <dbReference type="ARBA" id="ARBA00023295"/>
    </source>
</evidence>
<dbReference type="GO" id="GO:0071555">
    <property type="term" value="P:cell wall organization"/>
    <property type="evidence" value="ECO:0007669"/>
    <property type="project" value="UniProtKB-KW"/>
</dbReference>
<keyword evidence="14" id="KW-1185">Reference proteome</keyword>
<dbReference type="PANTHER" id="PTHR31297">
    <property type="entry name" value="GLUCAN ENDO-1,6-BETA-GLUCOSIDASE B"/>
    <property type="match status" value="1"/>
</dbReference>
<dbReference type="PANTHER" id="PTHR31297:SF1">
    <property type="entry name" value="GLUCAN 1,3-BETA-GLUCOSIDASE I_II-RELATED"/>
    <property type="match status" value="1"/>
</dbReference>
<dbReference type="InterPro" id="IPR018087">
    <property type="entry name" value="Glyco_hydro_5_CS"/>
</dbReference>
<evidence type="ECO:0000256" key="9">
    <source>
        <dbReference type="ARBA" id="ARBA00038929"/>
    </source>
</evidence>
<evidence type="ECO:0000256" key="10">
    <source>
        <dbReference type="RuleBase" id="RU361153"/>
    </source>
</evidence>
<dbReference type="GO" id="GO:0009986">
    <property type="term" value="C:cell surface"/>
    <property type="evidence" value="ECO:0007669"/>
    <property type="project" value="TreeGrafter"/>
</dbReference>
<dbReference type="GO" id="GO:0004338">
    <property type="term" value="F:glucan exo-1,3-beta-glucosidase activity"/>
    <property type="evidence" value="ECO:0007669"/>
    <property type="project" value="UniProtKB-EC"/>
</dbReference>
<evidence type="ECO:0000256" key="5">
    <source>
        <dbReference type="ARBA" id="ARBA00022801"/>
    </source>
</evidence>
<reference evidence="14" key="1">
    <citation type="journal article" date="2016" name="Genome Announc.">
        <title>Genome sequences of three species of Hanseniaspora isolated from spontaneous wine fermentations.</title>
        <authorList>
            <person name="Sternes P.R."/>
            <person name="Lee D."/>
            <person name="Kutyna D.R."/>
            <person name="Borneman A.R."/>
        </authorList>
    </citation>
    <scope>NUCLEOTIDE SEQUENCE [LARGE SCALE GENOMIC DNA]</scope>
    <source>
        <strain evidence="14">AWRI3579</strain>
    </source>
</reference>
<evidence type="ECO:0000256" key="4">
    <source>
        <dbReference type="ARBA" id="ARBA00022729"/>
    </source>
</evidence>
<dbReference type="GO" id="GO:0009277">
    <property type="term" value="C:fungal-type cell wall"/>
    <property type="evidence" value="ECO:0007669"/>
    <property type="project" value="UniProtKB-ARBA"/>
</dbReference>
<dbReference type="Gene3D" id="3.20.20.80">
    <property type="entry name" value="Glycosidases"/>
    <property type="match status" value="1"/>
</dbReference>
<dbReference type="GO" id="GO:0009251">
    <property type="term" value="P:glucan catabolic process"/>
    <property type="evidence" value="ECO:0007669"/>
    <property type="project" value="TreeGrafter"/>
</dbReference>
<dbReference type="SUPFAM" id="SSF51445">
    <property type="entry name" value="(Trans)glycosidases"/>
    <property type="match status" value="1"/>
</dbReference>
<dbReference type="STRING" id="56408.A0A1E5REI8"/>
<evidence type="ECO:0000256" key="1">
    <source>
        <dbReference type="ARBA" id="ARBA00004613"/>
    </source>
</evidence>
<dbReference type="InterPro" id="IPR001547">
    <property type="entry name" value="Glyco_hydro_5"/>
</dbReference>
<sequence length="445" mass="51534">MQFSSLLPLVPLFASLAAAAPVFKKHENDIQYYTKRNYMDYDASLIRGVNIGSLFVLEPYISPSLFEPFYDETKPAYEDGYSYGIPVDEWHYCEALGYDECANRLEAHWDSWYTEQDIVDMASMGINMIRLPIGYWAFQLMEGDPYVTGKQEYYFDRIIQWCGNNSINVWVDLHGAAGSQNGFDNSGLRDSYGKFQTEEYMNVTQSVMKYMLQKYSAEPYVDTVIGIELVNEPLGPILDMDLLKDYYQFGYDYTRNDLQSNQILIMHDAFQPFHYWDDFLTIDDGNYGIVIDHHHYQIFSNSEVQRDIDEHIEVACSWGTNIKNESHWNVAGEWAAALTDCAKWVNGVGFGARYDGSYVNGDTTSSYVGTCEGINDISTWSSEQIENQRKYIEAQLDAFDQRGGWIIWCYKTETLLEWDFQRLVYNGLFPQPIDDRKYPNQCGFD</sequence>
<dbReference type="EC" id="3.2.1.58" evidence="9"/>
<dbReference type="FunCoup" id="A0A1E5REI8">
    <property type="interactions" value="153"/>
</dbReference>
<dbReference type="EMBL" id="LPNM01000007">
    <property type="protein sequence ID" value="OEJ84973.1"/>
    <property type="molecule type" value="Genomic_DNA"/>
</dbReference>
<dbReference type="PROSITE" id="PS00659">
    <property type="entry name" value="GLYCOSYL_HYDROL_F5"/>
    <property type="match status" value="1"/>
</dbReference>
<feature type="domain" description="Glycoside hydrolase family 5" evidence="12">
    <location>
        <begin position="104"/>
        <end position="302"/>
    </location>
</feature>
<comment type="subcellular location">
    <subcellularLocation>
        <location evidence="1">Secreted</location>
    </subcellularLocation>
</comment>
<dbReference type="InterPro" id="IPR017853">
    <property type="entry name" value="GH"/>
</dbReference>
<dbReference type="Pfam" id="PF00150">
    <property type="entry name" value="Cellulase"/>
    <property type="match status" value="1"/>
</dbReference>
<protein>
    <recommendedName>
        <fullName evidence="9">glucan 1,3-beta-glucosidase</fullName>
        <ecNumber evidence="9">3.2.1.58</ecNumber>
    </recommendedName>
</protein>
<evidence type="ECO:0000256" key="11">
    <source>
        <dbReference type="SAM" id="SignalP"/>
    </source>
</evidence>
<dbReference type="FunFam" id="3.20.20.80:FF:000033">
    <property type="entry name" value="Glucan 1,3-beta-glucosidase A"/>
    <property type="match status" value="1"/>
</dbReference>
<keyword evidence="6 10" id="KW-0326">Glycosidase</keyword>
<comment type="catalytic activity">
    <reaction evidence="8">
        <text>Successive hydrolysis of beta-D-glucose units from the non-reducing ends of (1-&gt;3)-beta-D-glucans, releasing alpha-glucose.</text>
        <dbReference type="EC" id="3.2.1.58"/>
    </reaction>
</comment>
<evidence type="ECO:0000256" key="7">
    <source>
        <dbReference type="ARBA" id="ARBA00023316"/>
    </source>
</evidence>
<name>A0A1E5REI8_9ASCO</name>
<evidence type="ECO:0000256" key="8">
    <source>
        <dbReference type="ARBA" id="ARBA00036824"/>
    </source>
</evidence>
<feature type="chain" id="PRO_5009184717" description="glucan 1,3-beta-glucosidase" evidence="11">
    <location>
        <begin position="20"/>
        <end position="445"/>
    </location>
</feature>
<evidence type="ECO:0000259" key="12">
    <source>
        <dbReference type="Pfam" id="PF00150"/>
    </source>
</evidence>
<keyword evidence="5 10" id="KW-0378">Hydrolase</keyword>
<comment type="caution">
    <text evidence="13">The sequence shown here is derived from an EMBL/GenBank/DDBJ whole genome shotgun (WGS) entry which is preliminary data.</text>
</comment>
<dbReference type="GO" id="GO:0005576">
    <property type="term" value="C:extracellular region"/>
    <property type="evidence" value="ECO:0007669"/>
    <property type="project" value="UniProtKB-SubCell"/>
</dbReference>
<dbReference type="InParanoid" id="A0A1E5REI8"/>
<gene>
    <name evidence="13" type="ORF">AWRI3579_g1791</name>
</gene>
<keyword evidence="4 11" id="KW-0732">Signal</keyword>
<dbReference type="InterPro" id="IPR050386">
    <property type="entry name" value="Glycosyl_hydrolase_5"/>
</dbReference>
<evidence type="ECO:0000313" key="14">
    <source>
        <dbReference type="Proteomes" id="UP000095728"/>
    </source>
</evidence>
<accession>A0A1E5REI8</accession>
<evidence type="ECO:0000256" key="2">
    <source>
        <dbReference type="ARBA" id="ARBA00005641"/>
    </source>
</evidence>
<comment type="similarity">
    <text evidence="2 10">Belongs to the glycosyl hydrolase 5 (cellulase A) family.</text>
</comment>
<dbReference type="AlphaFoldDB" id="A0A1E5REI8"/>
<keyword evidence="3" id="KW-0964">Secreted</keyword>
<organism evidence="13 14">
    <name type="scientific">Hanseniaspora osmophila</name>
    <dbReference type="NCBI Taxonomy" id="56408"/>
    <lineage>
        <taxon>Eukaryota</taxon>
        <taxon>Fungi</taxon>
        <taxon>Dikarya</taxon>
        <taxon>Ascomycota</taxon>
        <taxon>Saccharomycotina</taxon>
        <taxon>Saccharomycetes</taxon>
        <taxon>Saccharomycodales</taxon>
        <taxon>Saccharomycodaceae</taxon>
        <taxon>Hanseniaspora</taxon>
    </lineage>
</organism>
<keyword evidence="7" id="KW-0961">Cell wall biogenesis/degradation</keyword>
<dbReference type="OrthoDB" id="62120at2759"/>
<proteinExistence type="inferred from homology"/>
<dbReference type="Proteomes" id="UP000095728">
    <property type="component" value="Unassembled WGS sequence"/>
</dbReference>
<evidence type="ECO:0000313" key="13">
    <source>
        <dbReference type="EMBL" id="OEJ84973.1"/>
    </source>
</evidence>
<feature type="signal peptide" evidence="11">
    <location>
        <begin position="1"/>
        <end position="19"/>
    </location>
</feature>
<evidence type="ECO:0000256" key="3">
    <source>
        <dbReference type="ARBA" id="ARBA00022525"/>
    </source>
</evidence>